<keyword evidence="2 8" id="KW-0004">4Fe-4S</keyword>
<feature type="binding site" evidence="8">
    <location>
        <position position="412"/>
    </location>
    <ligand>
        <name>[4Fe-4S] cluster</name>
        <dbReference type="ChEBI" id="CHEBI:49883"/>
        <label>2</label>
    </ligand>
</feature>
<dbReference type="InterPro" id="IPR026902">
    <property type="entry name" value="RnfC_N"/>
</dbReference>
<feature type="binding site" evidence="8">
    <location>
        <position position="415"/>
    </location>
    <ligand>
        <name>[4Fe-4S] cluster</name>
        <dbReference type="ChEBI" id="CHEBI:49883"/>
        <label>2</label>
    </ligand>
</feature>
<evidence type="ECO:0000256" key="4">
    <source>
        <dbReference type="ARBA" id="ARBA00022737"/>
    </source>
</evidence>
<evidence type="ECO:0000256" key="9">
    <source>
        <dbReference type="SAM" id="MobiDB-lite"/>
    </source>
</evidence>
<feature type="domain" description="4Fe-4S ferredoxin-type" evidence="10">
    <location>
        <begin position="403"/>
        <end position="432"/>
    </location>
</feature>
<evidence type="ECO:0000313" key="11">
    <source>
        <dbReference type="EMBL" id="MCQ4838951.1"/>
    </source>
</evidence>
<comment type="function">
    <text evidence="8">Part of a membrane-bound complex that couples electron transfer with translocation of ions across the membrane.</text>
</comment>
<evidence type="ECO:0000256" key="8">
    <source>
        <dbReference type="HAMAP-Rule" id="MF_00461"/>
    </source>
</evidence>
<keyword evidence="8" id="KW-1003">Cell membrane</keyword>
<reference evidence="11 12" key="1">
    <citation type="submission" date="2022-06" db="EMBL/GenBank/DDBJ databases">
        <title>Isolation of gut microbiota from human fecal samples.</title>
        <authorList>
            <person name="Pamer E.G."/>
            <person name="Barat B."/>
            <person name="Waligurski E."/>
            <person name="Medina S."/>
            <person name="Paddock L."/>
            <person name="Mostad J."/>
        </authorList>
    </citation>
    <scope>NUCLEOTIDE SEQUENCE [LARGE SCALE GENOMIC DNA]</scope>
    <source>
        <strain evidence="11 12">DFI.9.73</strain>
    </source>
</reference>
<dbReference type="Pfam" id="PF01512">
    <property type="entry name" value="Complex1_51K"/>
    <property type="match status" value="1"/>
</dbReference>
<organism evidence="11 12">
    <name type="scientific">Neglectibacter timonensis</name>
    <dbReference type="NCBI Taxonomy" id="1776382"/>
    <lineage>
        <taxon>Bacteria</taxon>
        <taxon>Bacillati</taxon>
        <taxon>Bacillota</taxon>
        <taxon>Clostridia</taxon>
        <taxon>Eubacteriales</taxon>
        <taxon>Oscillospiraceae</taxon>
        <taxon>Neglectibacter</taxon>
    </lineage>
</organism>
<keyword evidence="8" id="KW-0472">Membrane</keyword>
<dbReference type="NCBIfam" id="NF003454">
    <property type="entry name" value="PRK05035.1"/>
    <property type="match status" value="1"/>
</dbReference>
<evidence type="ECO:0000256" key="2">
    <source>
        <dbReference type="ARBA" id="ARBA00022485"/>
    </source>
</evidence>
<feature type="binding site" evidence="8">
    <location>
        <position position="376"/>
    </location>
    <ligand>
        <name>[4Fe-4S] cluster</name>
        <dbReference type="ChEBI" id="CHEBI:49883"/>
        <label>1</label>
    </ligand>
</feature>
<feature type="domain" description="4Fe-4S ferredoxin-type" evidence="10">
    <location>
        <begin position="364"/>
        <end position="393"/>
    </location>
</feature>
<feature type="binding site" evidence="8">
    <location>
        <position position="383"/>
    </location>
    <ligand>
        <name>[4Fe-4S] cluster</name>
        <dbReference type="ChEBI" id="CHEBI:49883"/>
        <label>2</label>
    </ligand>
</feature>
<dbReference type="InterPro" id="IPR011538">
    <property type="entry name" value="Nuo51_FMN-bd"/>
</dbReference>
<dbReference type="NCBIfam" id="TIGR01945">
    <property type="entry name" value="rnfC"/>
    <property type="match status" value="1"/>
</dbReference>
<evidence type="ECO:0000256" key="3">
    <source>
        <dbReference type="ARBA" id="ARBA00022723"/>
    </source>
</evidence>
<feature type="binding site" evidence="8">
    <location>
        <position position="418"/>
    </location>
    <ligand>
        <name>[4Fe-4S] cluster</name>
        <dbReference type="ChEBI" id="CHEBI:49883"/>
        <label>2</label>
    </ligand>
</feature>
<dbReference type="Gene3D" id="3.30.70.20">
    <property type="match status" value="1"/>
</dbReference>
<dbReference type="Proteomes" id="UP001524473">
    <property type="component" value="Unassembled WGS sequence"/>
</dbReference>
<dbReference type="SUPFAM" id="SSF142019">
    <property type="entry name" value="Nqo1 FMN-binding domain-like"/>
    <property type="match status" value="1"/>
</dbReference>
<keyword evidence="5 8" id="KW-0249">Electron transport</keyword>
<keyword evidence="8" id="KW-1278">Translocase</keyword>
<comment type="subcellular location">
    <subcellularLocation>
        <location evidence="8">Cell membrane</location>
        <topology evidence="8">Peripheral membrane protein</topology>
    </subcellularLocation>
</comment>
<feature type="binding site" evidence="8">
    <location>
        <position position="422"/>
    </location>
    <ligand>
        <name>[4Fe-4S] cluster</name>
        <dbReference type="ChEBI" id="CHEBI:49883"/>
        <label>1</label>
    </ligand>
</feature>
<keyword evidence="7 8" id="KW-0411">Iron-sulfur</keyword>
<dbReference type="PROSITE" id="PS51379">
    <property type="entry name" value="4FE4S_FER_2"/>
    <property type="match status" value="2"/>
</dbReference>
<comment type="caution">
    <text evidence="11">The sequence shown here is derived from an EMBL/GenBank/DDBJ whole genome shotgun (WGS) entry which is preliminary data.</text>
</comment>
<keyword evidence="1 8" id="KW-0813">Transport</keyword>
<evidence type="ECO:0000256" key="1">
    <source>
        <dbReference type="ARBA" id="ARBA00022448"/>
    </source>
</evidence>
<dbReference type="InterPro" id="IPR017896">
    <property type="entry name" value="4Fe4S_Fe-S-bd"/>
</dbReference>
<proteinExistence type="inferred from homology"/>
<dbReference type="Pfam" id="PF13375">
    <property type="entry name" value="RnfC_N"/>
    <property type="match status" value="1"/>
</dbReference>
<sequence length="445" mass="48008">MEFPKHPFRTHGGAPVPHHKNTWNTPSVIMPPPERITLPMQQHIGAPCIPTVKKGDHVYVGQVVGDSDAYVCAPVHSSISGTIAEITSVMLTGGQMTQAVVIDSDGKMEIDPNIYPPAAIHSKEELAKAARSAGLVGLGGAGFPAHVKLNVPEGKNIDTLIVNVAECEPYVTSDHREALENGKNVLDGIYKVKDILDVHRVLIAVEDNKPDVIEKLREIADNPTMDPQDEVRVLPLKSRYPQGAEKVLVQACTSRRVPPGQLPADVGCLVMNIASISFLASYMRTGMPLTLKRVTIDGSAVKSPKNVIVPVGARIRDVIEFCGGYRSEPQKILMGGPMMGVAITTDELPILKQNNAILAFDAAEAALLEPTSCIRCGRCVAACPMCLMPTKLEKAVDKKDVDALQELDIMTCMECGCCAFSCPAGRRLVQAIRLGKSYVKKQGRK</sequence>
<feature type="region of interest" description="Disordered" evidence="9">
    <location>
        <begin position="1"/>
        <end position="24"/>
    </location>
</feature>
<keyword evidence="12" id="KW-1185">Reference proteome</keyword>
<dbReference type="InterPro" id="IPR017900">
    <property type="entry name" value="4Fe4S_Fe_S_CS"/>
</dbReference>
<evidence type="ECO:0000256" key="5">
    <source>
        <dbReference type="ARBA" id="ARBA00022982"/>
    </source>
</evidence>
<keyword evidence="3 8" id="KW-0479">Metal-binding</keyword>
<dbReference type="RefSeq" id="WP_256191565.1">
    <property type="nucleotide sequence ID" value="NZ_JANFZG010000007.1"/>
</dbReference>
<keyword evidence="6 8" id="KW-0408">Iron</keyword>
<gene>
    <name evidence="11" type="primary">rsxC</name>
    <name evidence="8" type="synonym">rnfC</name>
    <name evidence="11" type="ORF">NE695_03355</name>
</gene>
<comment type="similarity">
    <text evidence="8">Belongs to the 4Fe4S bacterial-type ferredoxin family. RnfC subfamily.</text>
</comment>
<dbReference type="InterPro" id="IPR019554">
    <property type="entry name" value="Soluble_ligand-bd"/>
</dbReference>
<dbReference type="EMBL" id="JANFZH010000005">
    <property type="protein sequence ID" value="MCQ4838951.1"/>
    <property type="molecule type" value="Genomic_DNA"/>
</dbReference>
<dbReference type="PROSITE" id="PS00198">
    <property type="entry name" value="4FE4S_FER_1"/>
    <property type="match status" value="1"/>
</dbReference>
<evidence type="ECO:0000259" key="10">
    <source>
        <dbReference type="PROSITE" id="PS51379"/>
    </source>
</evidence>
<feature type="binding site" evidence="8">
    <location>
        <position position="373"/>
    </location>
    <ligand>
        <name>[4Fe-4S] cluster</name>
        <dbReference type="ChEBI" id="CHEBI:49883"/>
        <label>1</label>
    </ligand>
</feature>
<dbReference type="PANTHER" id="PTHR43034:SF2">
    <property type="entry name" value="ION-TRANSLOCATING OXIDOREDUCTASE COMPLEX SUBUNIT C"/>
    <property type="match status" value="1"/>
</dbReference>
<accession>A0ABT1RWC7</accession>
<comment type="subunit">
    <text evidence="8">The complex is composed of six subunits: RnfA, RnfB, RnfC, RnfD, RnfE and RnfG.</text>
</comment>
<dbReference type="Gene3D" id="3.10.20.600">
    <property type="match status" value="1"/>
</dbReference>
<dbReference type="HAMAP" id="MF_00461">
    <property type="entry name" value="RsxC_RnfC"/>
    <property type="match status" value="1"/>
</dbReference>
<name>A0ABT1RWC7_9FIRM</name>
<dbReference type="PANTHER" id="PTHR43034">
    <property type="entry name" value="ION-TRANSLOCATING OXIDOREDUCTASE COMPLEX SUBUNIT C"/>
    <property type="match status" value="1"/>
</dbReference>
<dbReference type="Pfam" id="PF10531">
    <property type="entry name" value="SLBB"/>
    <property type="match status" value="1"/>
</dbReference>
<protein>
    <recommendedName>
        <fullName evidence="8">Ion-translocating oxidoreductase complex subunit C</fullName>
        <ecNumber evidence="8">7.-.-.-</ecNumber>
    </recommendedName>
    <alternativeName>
        <fullName evidence="8">Rnf electron transport complex subunit C</fullName>
    </alternativeName>
</protein>
<evidence type="ECO:0000256" key="7">
    <source>
        <dbReference type="ARBA" id="ARBA00023014"/>
    </source>
</evidence>
<dbReference type="Pfam" id="PF13237">
    <property type="entry name" value="Fer4_10"/>
    <property type="match status" value="1"/>
</dbReference>
<dbReference type="InterPro" id="IPR037225">
    <property type="entry name" value="Nuo51_FMN-bd_sf"/>
</dbReference>
<dbReference type="Gene3D" id="3.40.50.11540">
    <property type="entry name" value="NADH-ubiquinone oxidoreductase 51kDa subunit"/>
    <property type="match status" value="1"/>
</dbReference>
<feature type="binding site" evidence="8">
    <location>
        <position position="379"/>
    </location>
    <ligand>
        <name>[4Fe-4S] cluster</name>
        <dbReference type="ChEBI" id="CHEBI:49883"/>
        <label>1</label>
    </ligand>
</feature>
<dbReference type="SUPFAM" id="SSF46548">
    <property type="entry name" value="alpha-helical ferredoxin"/>
    <property type="match status" value="1"/>
</dbReference>
<evidence type="ECO:0000256" key="6">
    <source>
        <dbReference type="ARBA" id="ARBA00023004"/>
    </source>
</evidence>
<keyword evidence="4 8" id="KW-0677">Repeat</keyword>
<evidence type="ECO:0000313" key="12">
    <source>
        <dbReference type="Proteomes" id="UP001524473"/>
    </source>
</evidence>
<dbReference type="EC" id="7.-.-.-" evidence="8"/>
<dbReference type="InterPro" id="IPR010208">
    <property type="entry name" value="Ion_transpt_RnfC/RsxC"/>
</dbReference>
<comment type="cofactor">
    <cofactor evidence="8">
        <name>[4Fe-4S] cluster</name>
        <dbReference type="ChEBI" id="CHEBI:49883"/>
    </cofactor>
    <text evidence="8">Binds 2 [4Fe-4S] clusters per subunit.</text>
</comment>